<evidence type="ECO:0000259" key="1">
    <source>
        <dbReference type="SMART" id="SM00421"/>
    </source>
</evidence>
<evidence type="ECO:0000313" key="3">
    <source>
        <dbReference type="Proteomes" id="UP000325614"/>
    </source>
</evidence>
<sequence length="207" mass="22464">MHQLRTSSHQVSVVHCFLRVFDTLGFGALLIGDERKVLHFNRKAKEHLGGGLALRAHRLAATDPSADRLLQSVLEAHLSGQEEAREALGLPRREGRPLILRIVAFPDGVQAAFEGARLAILVADPEFCPDLPPELLPQVFGLTRREATVATQLMCGCSLQDIAEMTGIGVGTVRAQVKAILAKTRTKRQAELVGLLTRLAILAGRTT</sequence>
<proteinExistence type="predicted"/>
<feature type="domain" description="HTH luxR-type" evidence="1">
    <location>
        <begin position="139"/>
        <end position="196"/>
    </location>
</feature>
<name>A0A5P9JYN9_9HYPH</name>
<dbReference type="InterPro" id="IPR016032">
    <property type="entry name" value="Sig_transdc_resp-reg_C-effctor"/>
</dbReference>
<dbReference type="SUPFAM" id="SSF46894">
    <property type="entry name" value="C-terminal effector domain of the bipartite response regulators"/>
    <property type="match status" value="1"/>
</dbReference>
<accession>A0A5P9JYN9</accession>
<dbReference type="EMBL" id="CP045423">
    <property type="protein sequence ID" value="QFU16520.1"/>
    <property type="molecule type" value="Genomic_DNA"/>
</dbReference>
<reference evidence="2 3" key="1">
    <citation type="submission" date="2019-10" db="EMBL/GenBank/DDBJ databases">
        <title>Isolation, Identification of Microvirga thermotolerans HR1, a novel thermophilic bacterium and Comparative Genomics of the genus Microvirga.</title>
        <authorList>
            <person name="Li J."/>
            <person name="Zhang W."/>
            <person name="Lin M."/>
            <person name="Wang J."/>
        </authorList>
    </citation>
    <scope>NUCLEOTIDE SEQUENCE [LARGE SCALE GENOMIC DNA]</scope>
    <source>
        <strain evidence="2 3">HR1</strain>
    </source>
</reference>
<evidence type="ECO:0000313" key="2">
    <source>
        <dbReference type="EMBL" id="QFU16520.1"/>
    </source>
</evidence>
<organism evidence="2 3">
    <name type="scientific">Microvirga thermotolerans</name>
    <dbReference type="NCBI Taxonomy" id="2651334"/>
    <lineage>
        <taxon>Bacteria</taxon>
        <taxon>Pseudomonadati</taxon>
        <taxon>Pseudomonadota</taxon>
        <taxon>Alphaproteobacteria</taxon>
        <taxon>Hyphomicrobiales</taxon>
        <taxon>Methylobacteriaceae</taxon>
        <taxon>Microvirga</taxon>
    </lineage>
</organism>
<dbReference type="Gene3D" id="1.10.10.10">
    <property type="entry name" value="Winged helix-like DNA-binding domain superfamily/Winged helix DNA-binding domain"/>
    <property type="match status" value="1"/>
</dbReference>
<protein>
    <recommendedName>
        <fullName evidence="1">HTH luxR-type domain-containing protein</fullName>
    </recommendedName>
</protein>
<dbReference type="AlphaFoldDB" id="A0A5P9JYN9"/>
<dbReference type="Proteomes" id="UP000325614">
    <property type="component" value="Chromosome"/>
</dbReference>
<gene>
    <name evidence="2" type="ORF">GDR74_09930</name>
</gene>
<dbReference type="GO" id="GO:0006355">
    <property type="term" value="P:regulation of DNA-templated transcription"/>
    <property type="evidence" value="ECO:0007669"/>
    <property type="project" value="InterPro"/>
</dbReference>
<dbReference type="InterPro" id="IPR000792">
    <property type="entry name" value="Tscrpt_reg_LuxR_C"/>
</dbReference>
<dbReference type="SMART" id="SM00421">
    <property type="entry name" value="HTH_LUXR"/>
    <property type="match status" value="1"/>
</dbReference>
<dbReference type="InterPro" id="IPR036388">
    <property type="entry name" value="WH-like_DNA-bd_sf"/>
</dbReference>
<dbReference type="KEGG" id="mico:GDR74_09930"/>
<keyword evidence="3" id="KW-1185">Reference proteome</keyword>
<dbReference type="Pfam" id="PF00196">
    <property type="entry name" value="GerE"/>
    <property type="match status" value="1"/>
</dbReference>
<dbReference type="GO" id="GO:0003677">
    <property type="term" value="F:DNA binding"/>
    <property type="evidence" value="ECO:0007669"/>
    <property type="project" value="InterPro"/>
</dbReference>